<keyword evidence="4" id="KW-0804">Transcription</keyword>
<accession>A0A3A4K0E9</accession>
<protein>
    <recommendedName>
        <fullName evidence="6">OmpR/PhoB-type domain-containing protein</fullName>
    </recommendedName>
</protein>
<dbReference type="InterPro" id="IPR036388">
    <property type="entry name" value="WH-like_DNA-bd_sf"/>
</dbReference>
<dbReference type="GO" id="GO:0006355">
    <property type="term" value="P:regulation of DNA-templated transcription"/>
    <property type="evidence" value="ECO:0007669"/>
    <property type="project" value="InterPro"/>
</dbReference>
<sequence>MTLRHHRLCDETGTPMTTPVITFALLGTLEVRHNDHVIPMTGKHQRSLLAALLIHRNNPVPLGDLINELWPDGPPRCTPNALHAQISRLRRTLPCGAETGIDLRAQYPGYLLDVPAQALDTFWFRYWLQRANTTKSRDFDEALSCYRKALDCWRGPPLHDIPPGRIRDSEVERLDRERINALAQMTEIELACGRYLDAIPRLERLIVEHPLEEHLYVQLMIALEHVGRPGDAIRVYQRARQCLAVQLGLSPSAVLDHTMDRILQRG</sequence>
<name>A0A3A4K0E9_9NOCA</name>
<organism evidence="7 8">
    <name type="scientific">Nocardia panacis</name>
    <dbReference type="NCBI Taxonomy" id="2340916"/>
    <lineage>
        <taxon>Bacteria</taxon>
        <taxon>Bacillati</taxon>
        <taxon>Actinomycetota</taxon>
        <taxon>Actinomycetes</taxon>
        <taxon>Mycobacteriales</taxon>
        <taxon>Nocardiaceae</taxon>
        <taxon>Nocardia</taxon>
    </lineage>
</organism>
<dbReference type="EMBL" id="QZFU01000036">
    <property type="protein sequence ID" value="RJO70723.1"/>
    <property type="molecule type" value="Genomic_DNA"/>
</dbReference>
<proteinExistence type="inferred from homology"/>
<dbReference type="InterPro" id="IPR016032">
    <property type="entry name" value="Sig_transdc_resp-reg_C-effctor"/>
</dbReference>
<dbReference type="SUPFAM" id="SSF46894">
    <property type="entry name" value="C-terminal effector domain of the bipartite response regulators"/>
    <property type="match status" value="1"/>
</dbReference>
<evidence type="ECO:0000259" key="6">
    <source>
        <dbReference type="PROSITE" id="PS51755"/>
    </source>
</evidence>
<dbReference type="Gene3D" id="1.10.10.10">
    <property type="entry name" value="Winged helix-like DNA-binding domain superfamily/Winged helix DNA-binding domain"/>
    <property type="match status" value="1"/>
</dbReference>
<evidence type="ECO:0000256" key="4">
    <source>
        <dbReference type="ARBA" id="ARBA00023163"/>
    </source>
</evidence>
<dbReference type="InterPro" id="IPR011990">
    <property type="entry name" value="TPR-like_helical_dom_sf"/>
</dbReference>
<gene>
    <name evidence="7" type="ORF">D5S18_26330</name>
</gene>
<evidence type="ECO:0000256" key="2">
    <source>
        <dbReference type="ARBA" id="ARBA00023015"/>
    </source>
</evidence>
<comment type="similarity">
    <text evidence="1">Belongs to the AfsR/DnrI/RedD regulatory family.</text>
</comment>
<dbReference type="InterPro" id="IPR051677">
    <property type="entry name" value="AfsR-DnrI-RedD_regulator"/>
</dbReference>
<comment type="caution">
    <text evidence="7">The sequence shown here is derived from an EMBL/GenBank/DDBJ whole genome shotgun (WGS) entry which is preliminary data.</text>
</comment>
<dbReference type="Gene3D" id="1.25.40.10">
    <property type="entry name" value="Tetratricopeptide repeat domain"/>
    <property type="match status" value="1"/>
</dbReference>
<dbReference type="GO" id="GO:0000160">
    <property type="term" value="P:phosphorelay signal transduction system"/>
    <property type="evidence" value="ECO:0007669"/>
    <property type="project" value="InterPro"/>
</dbReference>
<dbReference type="PANTHER" id="PTHR35807">
    <property type="entry name" value="TRANSCRIPTIONAL REGULATOR REDD-RELATED"/>
    <property type="match status" value="1"/>
</dbReference>
<dbReference type="InterPro" id="IPR001867">
    <property type="entry name" value="OmpR/PhoB-type_DNA-bd"/>
</dbReference>
<dbReference type="SUPFAM" id="SSF48452">
    <property type="entry name" value="TPR-like"/>
    <property type="match status" value="1"/>
</dbReference>
<evidence type="ECO:0000313" key="8">
    <source>
        <dbReference type="Proteomes" id="UP000266677"/>
    </source>
</evidence>
<evidence type="ECO:0000313" key="7">
    <source>
        <dbReference type="EMBL" id="RJO70723.1"/>
    </source>
</evidence>
<dbReference type="Pfam" id="PF00486">
    <property type="entry name" value="Trans_reg_C"/>
    <property type="match status" value="1"/>
</dbReference>
<keyword evidence="2" id="KW-0805">Transcription regulation</keyword>
<dbReference type="CDD" id="cd15831">
    <property type="entry name" value="BTAD"/>
    <property type="match status" value="1"/>
</dbReference>
<dbReference type="SMART" id="SM00862">
    <property type="entry name" value="Trans_reg_C"/>
    <property type="match status" value="1"/>
</dbReference>
<dbReference type="Proteomes" id="UP000266677">
    <property type="component" value="Unassembled WGS sequence"/>
</dbReference>
<feature type="DNA-binding region" description="OmpR/PhoB-type" evidence="5">
    <location>
        <begin position="13"/>
        <end position="114"/>
    </location>
</feature>
<dbReference type="PANTHER" id="PTHR35807:SF1">
    <property type="entry name" value="TRANSCRIPTIONAL REGULATOR REDD"/>
    <property type="match status" value="1"/>
</dbReference>
<dbReference type="AlphaFoldDB" id="A0A3A4K0E9"/>
<evidence type="ECO:0000256" key="3">
    <source>
        <dbReference type="ARBA" id="ARBA00023125"/>
    </source>
</evidence>
<dbReference type="InterPro" id="IPR005158">
    <property type="entry name" value="BTAD"/>
</dbReference>
<evidence type="ECO:0000256" key="5">
    <source>
        <dbReference type="PROSITE-ProRule" id="PRU01091"/>
    </source>
</evidence>
<dbReference type="GO" id="GO:0003677">
    <property type="term" value="F:DNA binding"/>
    <property type="evidence" value="ECO:0007669"/>
    <property type="project" value="UniProtKB-UniRule"/>
</dbReference>
<evidence type="ECO:0000256" key="1">
    <source>
        <dbReference type="ARBA" id="ARBA00005820"/>
    </source>
</evidence>
<dbReference type="Pfam" id="PF03704">
    <property type="entry name" value="BTAD"/>
    <property type="match status" value="1"/>
</dbReference>
<dbReference type="PROSITE" id="PS51755">
    <property type="entry name" value="OMPR_PHOB"/>
    <property type="match status" value="1"/>
</dbReference>
<keyword evidence="3 5" id="KW-0238">DNA-binding</keyword>
<keyword evidence="8" id="KW-1185">Reference proteome</keyword>
<feature type="domain" description="OmpR/PhoB-type" evidence="6">
    <location>
        <begin position="13"/>
        <end position="114"/>
    </location>
</feature>
<reference evidence="7 8" key="1">
    <citation type="submission" date="2018-09" db="EMBL/GenBank/DDBJ databases">
        <title>YIM PH21274 draft genome.</title>
        <authorList>
            <person name="Miao C."/>
        </authorList>
    </citation>
    <scope>NUCLEOTIDE SEQUENCE [LARGE SCALE GENOMIC DNA]</scope>
    <source>
        <strain evidence="7 8">YIM PH 21724</strain>
    </source>
</reference>
<dbReference type="SMART" id="SM01043">
    <property type="entry name" value="BTAD"/>
    <property type="match status" value="1"/>
</dbReference>